<organism evidence="2 3">
    <name type="scientific">Albula glossodonta</name>
    <name type="common">roundjaw bonefish</name>
    <dbReference type="NCBI Taxonomy" id="121402"/>
    <lineage>
        <taxon>Eukaryota</taxon>
        <taxon>Metazoa</taxon>
        <taxon>Chordata</taxon>
        <taxon>Craniata</taxon>
        <taxon>Vertebrata</taxon>
        <taxon>Euteleostomi</taxon>
        <taxon>Actinopterygii</taxon>
        <taxon>Neopterygii</taxon>
        <taxon>Teleostei</taxon>
        <taxon>Albuliformes</taxon>
        <taxon>Albulidae</taxon>
        <taxon>Albula</taxon>
    </lineage>
</organism>
<dbReference type="InterPro" id="IPR000008">
    <property type="entry name" value="C2_dom"/>
</dbReference>
<dbReference type="InterPro" id="IPR033884">
    <property type="entry name" value="C2_Calpain"/>
</dbReference>
<name>A0A8T2NIB0_9TELE</name>
<dbReference type="CDD" id="cd04046">
    <property type="entry name" value="C2_Calpain"/>
    <property type="match status" value="1"/>
</dbReference>
<gene>
    <name evidence="2" type="ORF">JZ751_025359</name>
</gene>
<feature type="domain" description="C2" evidence="1">
    <location>
        <begin position="43"/>
        <end position="160"/>
    </location>
</feature>
<dbReference type="OrthoDB" id="424753at2759"/>
<comment type="caution">
    <text evidence="2">The sequence shown here is derived from an EMBL/GenBank/DDBJ whole genome shotgun (WGS) entry which is preliminary data.</text>
</comment>
<dbReference type="Gene3D" id="2.60.40.150">
    <property type="entry name" value="C2 domain"/>
    <property type="match status" value="1"/>
</dbReference>
<evidence type="ECO:0000313" key="3">
    <source>
        <dbReference type="Proteomes" id="UP000824540"/>
    </source>
</evidence>
<dbReference type="SMART" id="SM00239">
    <property type="entry name" value="C2"/>
    <property type="match status" value="1"/>
</dbReference>
<sequence length="186" mass="20327">MEGGDGEMEVLAVGLDWSSLALSTDPESAQCKGSSLSDRRELTLDEPPQTCWTGMCGYPLLVTQVHVLSAVGLQGQDSNGASDPYVLISCEGEKVRSPVHKDTCSPDFDIKGLFYRKKPKGAIHIEIYNKNVLADSFLGQVTLNSEPNDLQEQHTMHLRDKGNRQNNDLPGTVTVRIITRGALTEI</sequence>
<evidence type="ECO:0000259" key="1">
    <source>
        <dbReference type="PROSITE" id="PS50004"/>
    </source>
</evidence>
<evidence type="ECO:0000313" key="2">
    <source>
        <dbReference type="EMBL" id="KAG9338691.1"/>
    </source>
</evidence>
<dbReference type="InterPro" id="IPR035892">
    <property type="entry name" value="C2_domain_sf"/>
</dbReference>
<reference evidence="2" key="1">
    <citation type="thesis" date="2021" institute="BYU ScholarsArchive" country="Provo, UT, USA">
        <title>Applications of and Algorithms for Genome Assembly and Genomic Analyses with an Emphasis on Marine Teleosts.</title>
        <authorList>
            <person name="Pickett B.D."/>
        </authorList>
    </citation>
    <scope>NUCLEOTIDE SEQUENCE</scope>
    <source>
        <strain evidence="2">HI-2016</strain>
    </source>
</reference>
<dbReference type="PROSITE" id="PS50004">
    <property type="entry name" value="C2"/>
    <property type="match status" value="1"/>
</dbReference>
<proteinExistence type="predicted"/>
<accession>A0A8T2NIB0</accession>
<keyword evidence="3" id="KW-1185">Reference proteome</keyword>
<dbReference type="Proteomes" id="UP000824540">
    <property type="component" value="Unassembled WGS sequence"/>
</dbReference>
<dbReference type="Pfam" id="PF00168">
    <property type="entry name" value="C2"/>
    <property type="match status" value="1"/>
</dbReference>
<dbReference type="AlphaFoldDB" id="A0A8T2NIB0"/>
<dbReference type="SUPFAM" id="SSF49562">
    <property type="entry name" value="C2 domain (Calcium/lipid-binding domain, CaLB)"/>
    <property type="match status" value="1"/>
</dbReference>
<protein>
    <recommendedName>
        <fullName evidence="1">C2 domain-containing protein</fullName>
    </recommendedName>
</protein>
<dbReference type="FunFam" id="2.60.40.150:FF:000173">
    <property type="entry name" value="Calpain 5b"/>
    <property type="match status" value="1"/>
</dbReference>
<dbReference type="EMBL" id="JAFBMS010000062">
    <property type="protein sequence ID" value="KAG9338691.1"/>
    <property type="molecule type" value="Genomic_DNA"/>
</dbReference>